<reference evidence="3" key="1">
    <citation type="submission" date="2016-10" db="EMBL/GenBank/DDBJ databases">
        <authorList>
            <person name="Varghese N."/>
            <person name="Submissions S."/>
        </authorList>
    </citation>
    <scope>NUCLEOTIDE SEQUENCE [LARGE SCALE GENOMIC DNA]</scope>
    <source>
        <strain evidence="3">DSM 241</strain>
    </source>
</reference>
<evidence type="ECO:0000313" key="2">
    <source>
        <dbReference type="EMBL" id="SEK86116.1"/>
    </source>
</evidence>
<dbReference type="Proteomes" id="UP000199256">
    <property type="component" value="Unassembled WGS sequence"/>
</dbReference>
<dbReference type="OrthoDB" id="9770040at2"/>
<protein>
    <submittedName>
        <fullName evidence="2">Uncharacterized protein involved in response to NO</fullName>
    </submittedName>
</protein>
<gene>
    <name evidence="2" type="ORF">SAMN05444515_1061</name>
</gene>
<keyword evidence="3" id="KW-1185">Reference proteome</keyword>
<organism evidence="2 3">
    <name type="scientific">Ectothiorhodospira marina</name>
    <dbReference type="NCBI Taxonomy" id="1396821"/>
    <lineage>
        <taxon>Bacteria</taxon>
        <taxon>Pseudomonadati</taxon>
        <taxon>Pseudomonadota</taxon>
        <taxon>Gammaproteobacteria</taxon>
        <taxon>Chromatiales</taxon>
        <taxon>Ectothiorhodospiraceae</taxon>
        <taxon>Ectothiorhodospira</taxon>
    </lineage>
</organism>
<keyword evidence="1" id="KW-0472">Membrane</keyword>
<proteinExistence type="predicted"/>
<dbReference type="EMBL" id="FOAA01000006">
    <property type="protein sequence ID" value="SEK86116.1"/>
    <property type="molecule type" value="Genomic_DNA"/>
</dbReference>
<dbReference type="RefSeq" id="WP_143050438.1">
    <property type="nucleotide sequence ID" value="NZ_FOAA01000006.1"/>
</dbReference>
<sequence>MPTLMKQTWHHYSTAPHRLMFLPGMIQLVLTVIYWGIELAGRYTTWWSPLTLNVPGFALRGELWRYKEITTFRHPLSTGQVPVLR</sequence>
<evidence type="ECO:0000256" key="1">
    <source>
        <dbReference type="SAM" id="Phobius"/>
    </source>
</evidence>
<dbReference type="AlphaFoldDB" id="A0A1H7KHZ1"/>
<keyword evidence="1" id="KW-0812">Transmembrane</keyword>
<evidence type="ECO:0000313" key="3">
    <source>
        <dbReference type="Proteomes" id="UP000199256"/>
    </source>
</evidence>
<feature type="transmembrane region" description="Helical" evidence="1">
    <location>
        <begin position="20"/>
        <end position="37"/>
    </location>
</feature>
<accession>A0A1H7KHZ1</accession>
<name>A0A1H7KHZ1_9GAMM</name>
<keyword evidence="1" id="KW-1133">Transmembrane helix</keyword>